<feature type="signal peptide" evidence="2">
    <location>
        <begin position="1"/>
        <end position="22"/>
    </location>
</feature>
<dbReference type="EMBL" id="CP136051">
    <property type="protein sequence ID" value="WOK05967.1"/>
    <property type="molecule type" value="Genomic_DNA"/>
</dbReference>
<feature type="chain" id="PRO_5047235341" description="DUF4468 domain-containing protein" evidence="2">
    <location>
        <begin position="23"/>
        <end position="247"/>
    </location>
</feature>
<evidence type="ECO:0000256" key="1">
    <source>
        <dbReference type="SAM" id="Coils"/>
    </source>
</evidence>
<organism evidence="3 4">
    <name type="scientific">Imperialibacter roseus</name>
    <dbReference type="NCBI Taxonomy" id="1324217"/>
    <lineage>
        <taxon>Bacteria</taxon>
        <taxon>Pseudomonadati</taxon>
        <taxon>Bacteroidota</taxon>
        <taxon>Cytophagia</taxon>
        <taxon>Cytophagales</taxon>
        <taxon>Flammeovirgaceae</taxon>
        <taxon>Imperialibacter</taxon>
    </lineage>
</organism>
<keyword evidence="1" id="KW-0175">Coiled coil</keyword>
<keyword evidence="4" id="KW-1185">Reference proteome</keyword>
<keyword evidence="2" id="KW-0732">Signal</keyword>
<evidence type="ECO:0000313" key="4">
    <source>
        <dbReference type="Proteomes" id="UP001302349"/>
    </source>
</evidence>
<gene>
    <name evidence="3" type="ORF">RT717_23095</name>
</gene>
<reference evidence="3 4" key="1">
    <citation type="journal article" date="2023" name="Microbiol. Resour. Announc.">
        <title>Complete Genome Sequence of Imperialibacter roseus strain P4T.</title>
        <authorList>
            <person name="Tizabi D.R."/>
            <person name="Bachvaroff T."/>
            <person name="Hill R.T."/>
        </authorList>
    </citation>
    <scope>NUCLEOTIDE SEQUENCE [LARGE SCALE GENOMIC DNA]</scope>
    <source>
        <strain evidence="3 4">P4T</strain>
    </source>
</reference>
<dbReference type="RefSeq" id="WP_317488707.1">
    <property type="nucleotide sequence ID" value="NZ_CP136051.1"/>
</dbReference>
<feature type="coiled-coil region" evidence="1">
    <location>
        <begin position="217"/>
        <end position="244"/>
    </location>
</feature>
<name>A0ABZ0IN75_9BACT</name>
<evidence type="ECO:0008006" key="5">
    <source>
        <dbReference type="Google" id="ProtNLM"/>
    </source>
</evidence>
<sequence length="247" mass="27256">MKNCIFLLSVLIIFISAGGLSAQSKNTGASSNAVPDFGPAVTSASLTIGSDKHAGYVAQFDFPPKNLKKGWWRYLKTVARVKNRKTYWKLSVPPEKGSSNVPIEMFSEIKVDGNSSRLTLVLNSVNMDASTRKEYMQQTKNFLEEFKSKFYGDYIQQLIVAAEKQARKTSADHQRAVAKRQKLIAKLEKSKARSANEDTAFEDGELVAAINTLGQLIAEKAAAVDASQKEIASLKKTLLNYIQKSGR</sequence>
<evidence type="ECO:0000256" key="2">
    <source>
        <dbReference type="SAM" id="SignalP"/>
    </source>
</evidence>
<accession>A0ABZ0IN75</accession>
<dbReference type="Proteomes" id="UP001302349">
    <property type="component" value="Chromosome"/>
</dbReference>
<protein>
    <recommendedName>
        <fullName evidence="5">DUF4468 domain-containing protein</fullName>
    </recommendedName>
</protein>
<proteinExistence type="predicted"/>
<evidence type="ECO:0000313" key="3">
    <source>
        <dbReference type="EMBL" id="WOK05967.1"/>
    </source>
</evidence>